<dbReference type="RefSeq" id="WP_140586824.1">
    <property type="nucleotide sequence ID" value="NZ_VFRR01000001.1"/>
</dbReference>
<dbReference type="OrthoDB" id="6103324at2"/>
<proteinExistence type="predicted"/>
<gene>
    <name evidence="3" type="ORF">FJM67_01045</name>
</gene>
<feature type="coiled-coil region" evidence="1">
    <location>
        <begin position="115"/>
        <end position="156"/>
    </location>
</feature>
<evidence type="ECO:0000259" key="2">
    <source>
        <dbReference type="Pfam" id="PF11740"/>
    </source>
</evidence>
<dbReference type="InterPro" id="IPR021104">
    <property type="entry name" value="KfrA_DNA-bd_N"/>
</dbReference>
<evidence type="ECO:0000313" key="4">
    <source>
        <dbReference type="Proteomes" id="UP000315901"/>
    </source>
</evidence>
<dbReference type="Pfam" id="PF11740">
    <property type="entry name" value="KfrA_N"/>
    <property type="match status" value="1"/>
</dbReference>
<evidence type="ECO:0000256" key="1">
    <source>
        <dbReference type="SAM" id="Coils"/>
    </source>
</evidence>
<keyword evidence="1" id="KW-0175">Coiled coil</keyword>
<feature type="coiled-coil region" evidence="1">
    <location>
        <begin position="185"/>
        <end position="212"/>
    </location>
</feature>
<organism evidence="3 4">
    <name type="scientific">Maribrevibacterium harenarium</name>
    <dbReference type="NCBI Taxonomy" id="2589817"/>
    <lineage>
        <taxon>Bacteria</taxon>
        <taxon>Pseudomonadati</taxon>
        <taxon>Pseudomonadota</taxon>
        <taxon>Gammaproteobacteria</taxon>
        <taxon>Oceanospirillales</taxon>
        <taxon>Oceanospirillaceae</taxon>
        <taxon>Maribrevibacterium</taxon>
    </lineage>
</organism>
<reference evidence="3 4" key="1">
    <citation type="submission" date="2019-06" db="EMBL/GenBank/DDBJ databases">
        <title>A novel bacterium of genus Marinomonas, isolated from coastal sand.</title>
        <authorList>
            <person name="Huang H."/>
            <person name="Mo K."/>
            <person name="Hu Y."/>
        </authorList>
    </citation>
    <scope>NUCLEOTIDE SEQUENCE [LARGE SCALE GENOMIC DNA]</scope>
    <source>
        <strain evidence="3 4">HB171799</strain>
    </source>
</reference>
<accession>A0A501X5F1</accession>
<dbReference type="Proteomes" id="UP000315901">
    <property type="component" value="Unassembled WGS sequence"/>
</dbReference>
<comment type="caution">
    <text evidence="3">The sequence shown here is derived from an EMBL/GenBank/DDBJ whole genome shotgun (WGS) entry which is preliminary data.</text>
</comment>
<evidence type="ECO:0000313" key="3">
    <source>
        <dbReference type="EMBL" id="TPE55669.1"/>
    </source>
</evidence>
<dbReference type="EMBL" id="VFRR01000001">
    <property type="protein sequence ID" value="TPE55669.1"/>
    <property type="molecule type" value="Genomic_DNA"/>
</dbReference>
<protein>
    <recommendedName>
        <fullName evidence="2">KfrA N-terminal DNA-binding domain-containing protein</fullName>
    </recommendedName>
</protein>
<dbReference type="AlphaFoldDB" id="A0A501X5F1"/>
<keyword evidence="4" id="KW-1185">Reference proteome</keyword>
<feature type="domain" description="KfrA N-terminal DNA-binding" evidence="2">
    <location>
        <begin position="9"/>
        <end position="143"/>
    </location>
</feature>
<name>A0A501X5F1_9GAMM</name>
<sequence>MARKANISREEIIEACWVLLDQHRYPNIPRVAEYFEALDGRRGSNTTLQNAISEWEEAYREHQQNELKEYADYLQPAIDRFKRDTLQVMMTVVDEHLAQTSQQQSLKTQAIEGRYDSLTEALLAAESENTELKTKLAQLENQLSEVGAQNHTLTEKLQYTASRNQLLERELGESQQSHKELLHSYHQQQVELAKQDIQLQQLRQNNEQLVGTLAERESYISQLLKEYASSSAMQQKLDEIVSKMQVLEHAEVHGKKR</sequence>